<evidence type="ECO:0000259" key="1">
    <source>
        <dbReference type="Pfam" id="PF05170"/>
    </source>
</evidence>
<dbReference type="OrthoDB" id="9766390at2"/>
<dbReference type="GO" id="GO:0090313">
    <property type="term" value="P:regulation of protein targeting to membrane"/>
    <property type="evidence" value="ECO:0007669"/>
    <property type="project" value="TreeGrafter"/>
</dbReference>
<proteinExistence type="predicted"/>
<dbReference type="InterPro" id="IPR052894">
    <property type="entry name" value="AsmA-related"/>
</dbReference>
<dbReference type="Proteomes" id="UP000389128">
    <property type="component" value="Unassembled WGS sequence"/>
</dbReference>
<evidence type="ECO:0000313" key="2">
    <source>
        <dbReference type="EMBL" id="TYC58486.1"/>
    </source>
</evidence>
<reference evidence="2 3" key="1">
    <citation type="submission" date="2019-01" db="EMBL/GenBank/DDBJ databases">
        <title>Zoogloea oleivorans genome sequencing and assembly.</title>
        <authorList>
            <person name="Tancsics A."/>
            <person name="Farkas M."/>
            <person name="Kriszt B."/>
            <person name="Maroti G."/>
            <person name="Horvath B."/>
        </authorList>
    </citation>
    <scope>NUCLEOTIDE SEQUENCE [LARGE SCALE GENOMIC DNA]</scope>
    <source>
        <strain evidence="2 3">Buc</strain>
    </source>
</reference>
<dbReference type="EMBL" id="SDKK01000009">
    <property type="protein sequence ID" value="TYC58486.1"/>
    <property type="molecule type" value="Genomic_DNA"/>
</dbReference>
<name>A0A6C2CXI7_9RHOO</name>
<evidence type="ECO:0000313" key="3">
    <source>
        <dbReference type="Proteomes" id="UP000389128"/>
    </source>
</evidence>
<organism evidence="2 3">
    <name type="scientific">Zoogloea oleivorans</name>
    <dbReference type="NCBI Taxonomy" id="1552750"/>
    <lineage>
        <taxon>Bacteria</taxon>
        <taxon>Pseudomonadati</taxon>
        <taxon>Pseudomonadota</taxon>
        <taxon>Betaproteobacteria</taxon>
        <taxon>Rhodocyclales</taxon>
        <taxon>Zoogloeaceae</taxon>
        <taxon>Zoogloea</taxon>
    </lineage>
</organism>
<gene>
    <name evidence="2" type="ORF">ETQ85_11435</name>
</gene>
<feature type="domain" description="AsmA" evidence="1">
    <location>
        <begin position="4"/>
        <end position="200"/>
    </location>
</feature>
<dbReference type="GO" id="GO:0005886">
    <property type="term" value="C:plasma membrane"/>
    <property type="evidence" value="ECO:0007669"/>
    <property type="project" value="TreeGrafter"/>
</dbReference>
<sequence length="743" mass="78626">MRFKYLKYLAFVLGGLSTVIATGALYLYATFDGARLAAELTHFAKQRYQRVLKFDGPLELSMFPRLALRLPASSLSAKNGEGEFIGVERATVSVHLLPLLARQVVVDQIEVDGLRMALQRGKDGKVSGADLFAGTDDNQPITLDVTRLAVHRGALSWADELTGRKLALAELNLNTGQLGRQADGQLDLDARLTQAAPAVDAHVQLHGAYRIDVDGNTQQARDVQLTVQGDLVGQKGVELEATLEELQLTTDAPPRLAGIGIIARGKADGEAVELKATAPHLTLSASGPEADAIEATLRVDGKRRNGALHTRLAGLHGNGSRLDIDKLTADVDWRLASGRLTGSLVSAASWQGGPRLLDAPALSGQLNYTPSRAGATPLKIAVHASARADLNRNSIAGKLDLQGEGSHIQGSWSLPRLSPLTLGFDVDVDRFKFDADPGDATGKKGSGAAASQVDFSALRGYEVDGVVRIGSLQAGGLNLERVRIPLNLHGGRLVSTAHSASLYGGSVEGSLTLAAEGNKLAYRAYLQNANAAPLLRDAIGKAQFAGTANLFVDVTSAGATTTELRAGLQGLARLRFRNGVVHGIDISAAMKEWRSLIPGRQTARRPHREAETTTFDEVTASFQIGKGIARNSDLQAKSGVFRVTGAGDIDLVESRIDYLSRVTLLVVPVGPDNGLLASLRGITVPIRVKGPLAAPEWHLEAALPTVSGAVSAGRAVVRSVVKTIPKIMPRLTPKPKPAPEAVE</sequence>
<dbReference type="PANTHER" id="PTHR30441:SF4">
    <property type="entry name" value="PROTEIN ASMA"/>
    <property type="match status" value="1"/>
</dbReference>
<comment type="caution">
    <text evidence="2">The sequence shown here is derived from an EMBL/GenBank/DDBJ whole genome shotgun (WGS) entry which is preliminary data.</text>
</comment>
<accession>A0A6C2CXI7</accession>
<keyword evidence="3" id="KW-1185">Reference proteome</keyword>
<dbReference type="RefSeq" id="WP_148579186.1">
    <property type="nucleotide sequence ID" value="NZ_SDKK01000009.1"/>
</dbReference>
<dbReference type="Pfam" id="PF05170">
    <property type="entry name" value="AsmA"/>
    <property type="match status" value="2"/>
</dbReference>
<feature type="domain" description="AsmA" evidence="1">
    <location>
        <begin position="462"/>
        <end position="633"/>
    </location>
</feature>
<dbReference type="PANTHER" id="PTHR30441">
    <property type="entry name" value="DUF748 DOMAIN-CONTAINING PROTEIN"/>
    <property type="match status" value="1"/>
</dbReference>
<dbReference type="InterPro" id="IPR007844">
    <property type="entry name" value="AsmA"/>
</dbReference>
<dbReference type="AlphaFoldDB" id="A0A6C2CXI7"/>
<protein>
    <submittedName>
        <fullName evidence="2">AsmA family protein</fullName>
    </submittedName>
</protein>